<comment type="similarity">
    <text evidence="1">Belongs to the HypE family.</text>
</comment>
<dbReference type="EMBL" id="CP065938">
    <property type="protein sequence ID" value="UWX06123.1"/>
    <property type="molecule type" value="Genomic_DNA"/>
</dbReference>
<organism evidence="4 5">
    <name type="scientific">Taurinivorans muris</name>
    <dbReference type="NCBI Taxonomy" id="2787751"/>
    <lineage>
        <taxon>Bacteria</taxon>
        <taxon>Pseudomonadati</taxon>
        <taxon>Thermodesulfobacteriota</taxon>
        <taxon>Desulfovibrionia</taxon>
        <taxon>Desulfovibrionales</taxon>
        <taxon>Desulfovibrionaceae</taxon>
        <taxon>Taurinivorans</taxon>
    </lineage>
</organism>
<evidence type="ECO:0000313" key="5">
    <source>
        <dbReference type="Proteomes" id="UP001058120"/>
    </source>
</evidence>
<protein>
    <submittedName>
        <fullName evidence="4">Hydrogenase expression/formation protein HypE</fullName>
    </submittedName>
</protein>
<dbReference type="SUPFAM" id="SSF56042">
    <property type="entry name" value="PurM C-terminal domain-like"/>
    <property type="match status" value="1"/>
</dbReference>
<dbReference type="CDD" id="cd02197">
    <property type="entry name" value="HypE"/>
    <property type="match status" value="1"/>
</dbReference>
<reference evidence="4" key="1">
    <citation type="submission" date="2020-12" db="EMBL/GenBank/DDBJ databases">
        <title>Taurinivorans muris gen. nov., sp. nov., fundamental and realized metabolic niche of a ubiquitous sulfidogenic bacterium in the murine intestine.</title>
        <authorList>
            <person name="Ye H."/>
            <person name="Hanson B.T."/>
            <person name="Loy A."/>
        </authorList>
    </citation>
    <scope>NUCLEOTIDE SEQUENCE</scope>
    <source>
        <strain evidence="4">LT0009</strain>
    </source>
</reference>
<accession>A0ABY5Y1R7</accession>
<dbReference type="InterPro" id="IPR016188">
    <property type="entry name" value="PurM-like_N"/>
</dbReference>
<dbReference type="PIRSF" id="PIRSF005644">
    <property type="entry name" value="Hdrgns_mtr_HypE"/>
    <property type="match status" value="1"/>
</dbReference>
<dbReference type="Pfam" id="PF02769">
    <property type="entry name" value="AIRS_C"/>
    <property type="match status" value="1"/>
</dbReference>
<dbReference type="InterPro" id="IPR036676">
    <property type="entry name" value="PurM-like_C_sf"/>
</dbReference>
<evidence type="ECO:0000259" key="2">
    <source>
        <dbReference type="Pfam" id="PF00586"/>
    </source>
</evidence>
<evidence type="ECO:0000259" key="3">
    <source>
        <dbReference type="Pfam" id="PF02769"/>
    </source>
</evidence>
<name>A0ABY5Y1R7_9BACT</name>
<dbReference type="InterPro" id="IPR011854">
    <property type="entry name" value="HypE"/>
</dbReference>
<dbReference type="Gene3D" id="3.90.650.10">
    <property type="entry name" value="PurM-like C-terminal domain"/>
    <property type="match status" value="1"/>
</dbReference>
<dbReference type="SUPFAM" id="SSF55326">
    <property type="entry name" value="PurM N-terminal domain-like"/>
    <property type="match status" value="1"/>
</dbReference>
<dbReference type="PANTHER" id="PTHR30303:SF0">
    <property type="entry name" value="CARBAMOYL DEHYDRATASE HYPE"/>
    <property type="match status" value="1"/>
</dbReference>
<dbReference type="Pfam" id="PF00586">
    <property type="entry name" value="AIRS"/>
    <property type="match status" value="1"/>
</dbReference>
<dbReference type="InterPro" id="IPR036921">
    <property type="entry name" value="PurM-like_N_sf"/>
</dbReference>
<dbReference type="RefSeq" id="WP_334315724.1">
    <property type="nucleotide sequence ID" value="NZ_CP065938.1"/>
</dbReference>
<feature type="domain" description="PurM-like C-terminal" evidence="3">
    <location>
        <begin position="162"/>
        <end position="307"/>
    </location>
</feature>
<evidence type="ECO:0000256" key="1">
    <source>
        <dbReference type="ARBA" id="ARBA00006243"/>
    </source>
</evidence>
<dbReference type="InterPro" id="IPR010918">
    <property type="entry name" value="PurM-like_C_dom"/>
</dbReference>
<gene>
    <name evidence="4" type="primary">hypE</name>
    <name evidence="4" type="ORF">JBF11_02060</name>
</gene>
<sequence>MNILLDAGSGGRASMRLIHELFFKYFENDILVKMDDAAYLEMKSPLAMSTDSYTVSPLFFRGGNIGTLAVHGTVNDVSMLGARPRYLSCGFIIEEGFSYEELEEIVKSMAESAKEAGVKIVTGDTKVVTKGACDKIFINTTGIGEIIPPRSKFGSPSGANAKAGDVILISGTMGDHGLTVMAERENLSFVSDVQSDSASLNHMIERLMLEVGEVHVLRDPTRGGVATTLNEIAGQSKVRCVLFEENLPVRENVRSGASILGIDPLYLANEGKLLCFVPKEEADKALAIMKEDKNGKEAALIGEVAELPEGKNGQVVLQTKMGGMRLLNMLEGAVLPRIC</sequence>
<dbReference type="NCBIfam" id="TIGR02124">
    <property type="entry name" value="hypE"/>
    <property type="match status" value="1"/>
</dbReference>
<dbReference type="PANTHER" id="PTHR30303">
    <property type="entry name" value="HYDROGENASE ISOENZYMES FORMATION PROTEIN HYPE"/>
    <property type="match status" value="1"/>
</dbReference>
<proteinExistence type="inferred from homology"/>
<evidence type="ECO:0000313" key="4">
    <source>
        <dbReference type="EMBL" id="UWX06123.1"/>
    </source>
</evidence>
<dbReference type="Gene3D" id="3.30.1330.10">
    <property type="entry name" value="PurM-like, N-terminal domain"/>
    <property type="match status" value="1"/>
</dbReference>
<feature type="domain" description="PurM-like N-terminal" evidence="2">
    <location>
        <begin position="35"/>
        <end position="146"/>
    </location>
</feature>
<dbReference type="Proteomes" id="UP001058120">
    <property type="component" value="Chromosome"/>
</dbReference>
<keyword evidence="5" id="KW-1185">Reference proteome</keyword>